<sequence length="72" mass="8506">MENSSSQIQYPKYILLAYVNNRMHPTKVSNPFCLCTVVASFKTSCLLHRLSILLRKLYMHIISNMYNIKRRI</sequence>
<evidence type="ECO:0000313" key="1">
    <source>
        <dbReference type="WBParaSite" id="SCUD_0002093001-mRNA-1"/>
    </source>
</evidence>
<name>A0A183L0S8_9TREM</name>
<proteinExistence type="predicted"/>
<dbReference type="AlphaFoldDB" id="A0A183L0S8"/>
<organism evidence="1">
    <name type="scientific">Schistosoma curassoni</name>
    <dbReference type="NCBI Taxonomy" id="6186"/>
    <lineage>
        <taxon>Eukaryota</taxon>
        <taxon>Metazoa</taxon>
        <taxon>Spiralia</taxon>
        <taxon>Lophotrochozoa</taxon>
        <taxon>Platyhelminthes</taxon>
        <taxon>Trematoda</taxon>
        <taxon>Digenea</taxon>
        <taxon>Strigeidida</taxon>
        <taxon>Schistosomatoidea</taxon>
        <taxon>Schistosomatidae</taxon>
        <taxon>Schistosoma</taxon>
    </lineage>
</organism>
<reference evidence="1" key="1">
    <citation type="submission" date="2016-06" db="UniProtKB">
        <authorList>
            <consortium name="WormBaseParasite"/>
        </authorList>
    </citation>
    <scope>IDENTIFICATION</scope>
</reference>
<protein>
    <submittedName>
        <fullName evidence="1">Ovule protein</fullName>
    </submittedName>
</protein>
<accession>A0A183L0S8</accession>
<dbReference type="WBParaSite" id="SCUD_0002093001-mRNA-1">
    <property type="protein sequence ID" value="SCUD_0002093001-mRNA-1"/>
    <property type="gene ID" value="SCUD_0002093001"/>
</dbReference>